<dbReference type="PANTHER" id="PTHR10687:SF90">
    <property type="entry name" value="SECRETORY CARRIER MEMBRANE PROTEIN"/>
    <property type="match status" value="1"/>
</dbReference>
<accession>A0A4T0JNA8</accession>
<evidence type="ECO:0000256" key="5">
    <source>
        <dbReference type="SAM" id="MobiDB-lite"/>
    </source>
</evidence>
<gene>
    <name evidence="8" type="ORF">E3P86_02078</name>
    <name evidence="7" type="ORF">E3P90_03115</name>
</gene>
<reference evidence="9 10" key="1">
    <citation type="submission" date="2019-03" db="EMBL/GenBank/DDBJ databases">
        <title>Sequencing 23 genomes of Wallemia ichthyophaga.</title>
        <authorList>
            <person name="Gostincar C."/>
        </authorList>
    </citation>
    <scope>NUCLEOTIDE SEQUENCE [LARGE SCALE GENOMIC DNA]</scope>
    <source>
        <strain evidence="8 10">EXF-6200</strain>
        <strain evidence="7 9">EXF-8621</strain>
    </source>
</reference>
<dbReference type="EMBL" id="SPOF01000037">
    <property type="protein sequence ID" value="TIB09830.1"/>
    <property type="molecule type" value="Genomic_DNA"/>
</dbReference>
<evidence type="ECO:0000313" key="7">
    <source>
        <dbReference type="EMBL" id="TIB09830.1"/>
    </source>
</evidence>
<keyword evidence="3 6" id="KW-1133">Transmembrane helix</keyword>
<dbReference type="GO" id="GO:0055038">
    <property type="term" value="C:recycling endosome membrane"/>
    <property type="evidence" value="ECO:0007669"/>
    <property type="project" value="TreeGrafter"/>
</dbReference>
<evidence type="ECO:0000313" key="9">
    <source>
        <dbReference type="Proteomes" id="UP000306954"/>
    </source>
</evidence>
<name>A0A4T0JNA8_WALIC</name>
<feature type="transmembrane region" description="Helical" evidence="6">
    <location>
        <begin position="109"/>
        <end position="130"/>
    </location>
</feature>
<protein>
    <recommendedName>
        <fullName evidence="11">Scamp-domain-containing protein</fullName>
    </recommendedName>
</protein>
<comment type="subcellular location">
    <subcellularLocation>
        <location evidence="1">Membrane</location>
        <topology evidence="1">Multi-pass membrane protein</topology>
    </subcellularLocation>
</comment>
<evidence type="ECO:0000313" key="8">
    <source>
        <dbReference type="EMBL" id="TIB37651.1"/>
    </source>
</evidence>
<evidence type="ECO:0000256" key="1">
    <source>
        <dbReference type="ARBA" id="ARBA00004141"/>
    </source>
</evidence>
<dbReference type="Pfam" id="PF04144">
    <property type="entry name" value="SCAMP"/>
    <property type="match status" value="1"/>
</dbReference>
<proteinExistence type="predicted"/>
<dbReference type="Proteomes" id="UP000310689">
    <property type="component" value="Unassembled WGS sequence"/>
</dbReference>
<comment type="caution">
    <text evidence="7">The sequence shown here is derived from an EMBL/GenBank/DDBJ whole genome shotgun (WGS) entry which is preliminary data.</text>
</comment>
<evidence type="ECO:0000256" key="3">
    <source>
        <dbReference type="ARBA" id="ARBA00022989"/>
    </source>
</evidence>
<evidence type="ECO:0000313" key="10">
    <source>
        <dbReference type="Proteomes" id="UP000310689"/>
    </source>
</evidence>
<dbReference type="AlphaFoldDB" id="A0A4T0JNA8"/>
<feature type="transmembrane region" description="Helical" evidence="6">
    <location>
        <begin position="167"/>
        <end position="191"/>
    </location>
</feature>
<dbReference type="GO" id="GO:0032588">
    <property type="term" value="C:trans-Golgi network membrane"/>
    <property type="evidence" value="ECO:0007669"/>
    <property type="project" value="TreeGrafter"/>
</dbReference>
<feature type="transmembrane region" description="Helical" evidence="6">
    <location>
        <begin position="136"/>
        <end position="155"/>
    </location>
</feature>
<evidence type="ECO:0000256" key="6">
    <source>
        <dbReference type="SAM" id="Phobius"/>
    </source>
</evidence>
<feature type="compositionally biased region" description="Polar residues" evidence="5">
    <location>
        <begin position="36"/>
        <end position="50"/>
    </location>
</feature>
<feature type="region of interest" description="Disordered" evidence="5">
    <location>
        <begin position="1"/>
        <end position="54"/>
    </location>
</feature>
<sequence length="271" mass="30768">MTSPTPQNPFIDDDGDNPFSETHALNKQFDDDDNLETPTQSHTFTYPTTSADHREEDLARREADIHLRESRMKQFGRNNWPRFYPLIYWDIREEIPLEHRSTTLLAYRLWLFLIAVFAINWVGCLLLLIQGDGFESLAAASGYLFIIPISFLLWLRPLYNALMKGHAFYYLVYLFFGGCHLAFSVYVLIGIPNTGGFGIVNTIRALASGKIASGVLGVVSSVGWAIQGLGFCWVYLQVYKQYKQKGLTIDAAKSEVTAHGFRAYFSRNSNI</sequence>
<feature type="transmembrane region" description="Helical" evidence="6">
    <location>
        <begin position="211"/>
        <end position="236"/>
    </location>
</feature>
<dbReference type="PANTHER" id="PTHR10687">
    <property type="entry name" value="SECRETORY CARRIER-ASSOCIATED MEMBRANE PROTEIN SCAMP"/>
    <property type="match status" value="1"/>
</dbReference>
<dbReference type="EMBL" id="SPOI01000093">
    <property type="protein sequence ID" value="TIB37651.1"/>
    <property type="molecule type" value="Genomic_DNA"/>
</dbReference>
<dbReference type="Proteomes" id="UP000306954">
    <property type="component" value="Unassembled WGS sequence"/>
</dbReference>
<organism evidence="7 9">
    <name type="scientific">Wallemia ichthyophaga</name>
    <dbReference type="NCBI Taxonomy" id="245174"/>
    <lineage>
        <taxon>Eukaryota</taxon>
        <taxon>Fungi</taxon>
        <taxon>Dikarya</taxon>
        <taxon>Basidiomycota</taxon>
        <taxon>Wallemiomycotina</taxon>
        <taxon>Wallemiomycetes</taxon>
        <taxon>Wallemiales</taxon>
        <taxon>Wallemiaceae</taxon>
        <taxon>Wallemia</taxon>
    </lineage>
</organism>
<keyword evidence="4 6" id="KW-0472">Membrane</keyword>
<evidence type="ECO:0008006" key="11">
    <source>
        <dbReference type="Google" id="ProtNLM"/>
    </source>
</evidence>
<evidence type="ECO:0000256" key="2">
    <source>
        <dbReference type="ARBA" id="ARBA00022692"/>
    </source>
</evidence>
<evidence type="ECO:0000256" key="4">
    <source>
        <dbReference type="ARBA" id="ARBA00023136"/>
    </source>
</evidence>
<keyword evidence="2 6" id="KW-0812">Transmembrane</keyword>
<dbReference type="GO" id="GO:0015031">
    <property type="term" value="P:protein transport"/>
    <property type="evidence" value="ECO:0007669"/>
    <property type="project" value="InterPro"/>
</dbReference>
<dbReference type="InterPro" id="IPR007273">
    <property type="entry name" value="SCAMP"/>
</dbReference>